<accession>A0A286U2C6</accession>
<dbReference type="InterPro" id="IPR005749">
    <property type="entry name" value="Ribosomal_uL15_bac-type"/>
</dbReference>
<dbReference type="GO" id="GO:0022625">
    <property type="term" value="C:cytosolic large ribosomal subunit"/>
    <property type="evidence" value="ECO:0007669"/>
    <property type="project" value="TreeGrafter"/>
</dbReference>
<feature type="domain" description="Large ribosomal subunit protein uL15/eL18" evidence="7">
    <location>
        <begin position="78"/>
        <end position="144"/>
    </location>
</feature>
<dbReference type="OrthoDB" id="9810293at2"/>
<evidence type="ECO:0000313" key="8">
    <source>
        <dbReference type="EMBL" id="GAX62275.1"/>
    </source>
</evidence>
<comment type="function">
    <text evidence="4">Binds to the 23S rRNA.</text>
</comment>
<protein>
    <recommendedName>
        <fullName evidence="4">Large ribosomal subunit protein uL15</fullName>
    </recommendedName>
</protein>
<comment type="caution">
    <text evidence="8">The sequence shown here is derived from an EMBL/GenBank/DDBJ whole genome shotgun (WGS) entry which is preliminary data.</text>
</comment>
<gene>
    <name evidence="4" type="primary">rplO</name>
    <name evidence="8" type="ORF">SCALIN_C29_0059</name>
</gene>
<dbReference type="Pfam" id="PF00828">
    <property type="entry name" value="Ribosomal_L27A"/>
    <property type="match status" value="1"/>
</dbReference>
<dbReference type="InterPro" id="IPR030878">
    <property type="entry name" value="Ribosomal_uL15"/>
</dbReference>
<dbReference type="PANTHER" id="PTHR12934:SF11">
    <property type="entry name" value="LARGE RIBOSOMAL SUBUNIT PROTEIN UL15M"/>
    <property type="match status" value="1"/>
</dbReference>
<dbReference type="InterPro" id="IPR001196">
    <property type="entry name" value="Ribosomal_uL15_CS"/>
</dbReference>
<dbReference type="InterPro" id="IPR036227">
    <property type="entry name" value="Ribosomal_uL15/eL18_sf"/>
</dbReference>
<keyword evidence="9" id="KW-1185">Reference proteome</keyword>
<dbReference type="NCBIfam" id="TIGR01071">
    <property type="entry name" value="rplO_bact"/>
    <property type="match status" value="1"/>
</dbReference>
<comment type="similarity">
    <text evidence="1 4 5">Belongs to the universal ribosomal protein uL15 family.</text>
</comment>
<evidence type="ECO:0000256" key="5">
    <source>
        <dbReference type="RuleBase" id="RU003888"/>
    </source>
</evidence>
<dbReference type="GO" id="GO:0019843">
    <property type="term" value="F:rRNA binding"/>
    <property type="evidence" value="ECO:0007669"/>
    <property type="project" value="UniProtKB-UniRule"/>
</dbReference>
<dbReference type="EMBL" id="BAOS01000029">
    <property type="protein sequence ID" value="GAX62275.1"/>
    <property type="molecule type" value="Genomic_DNA"/>
</dbReference>
<keyword evidence="3 4" id="KW-0687">Ribonucleoprotein</keyword>
<dbReference type="Proteomes" id="UP000218542">
    <property type="component" value="Unassembled WGS sequence"/>
</dbReference>
<dbReference type="RefSeq" id="WP_096895661.1">
    <property type="nucleotide sequence ID" value="NZ_BAOS01000029.1"/>
</dbReference>
<evidence type="ECO:0000256" key="1">
    <source>
        <dbReference type="ARBA" id="ARBA00007320"/>
    </source>
</evidence>
<dbReference type="InterPro" id="IPR021131">
    <property type="entry name" value="Ribosomal_uL15/eL18"/>
</dbReference>
<dbReference type="PANTHER" id="PTHR12934">
    <property type="entry name" value="50S RIBOSOMAL PROTEIN L15"/>
    <property type="match status" value="1"/>
</dbReference>
<feature type="region of interest" description="Disordered" evidence="6">
    <location>
        <begin position="1"/>
        <end position="46"/>
    </location>
</feature>
<dbReference type="HAMAP" id="MF_01341">
    <property type="entry name" value="Ribosomal_uL15"/>
    <property type="match status" value="1"/>
</dbReference>
<evidence type="ECO:0000256" key="2">
    <source>
        <dbReference type="ARBA" id="ARBA00022980"/>
    </source>
</evidence>
<feature type="compositionally biased region" description="Basic residues" evidence="6">
    <location>
        <begin position="9"/>
        <end position="20"/>
    </location>
</feature>
<evidence type="ECO:0000256" key="6">
    <source>
        <dbReference type="SAM" id="MobiDB-lite"/>
    </source>
</evidence>
<keyword evidence="2 4" id="KW-0689">Ribosomal protein</keyword>
<proteinExistence type="inferred from homology"/>
<dbReference type="AlphaFoldDB" id="A0A286U2C6"/>
<dbReference type="GO" id="GO:0003735">
    <property type="term" value="F:structural constituent of ribosome"/>
    <property type="evidence" value="ECO:0007669"/>
    <property type="project" value="InterPro"/>
</dbReference>
<dbReference type="GO" id="GO:0006412">
    <property type="term" value="P:translation"/>
    <property type="evidence" value="ECO:0007669"/>
    <property type="project" value="UniProtKB-UniRule"/>
</dbReference>
<keyword evidence="4" id="KW-0694">RNA-binding</keyword>
<name>A0A286U2C6_9BACT</name>
<dbReference type="Gene3D" id="3.100.10.10">
    <property type="match status" value="1"/>
</dbReference>
<evidence type="ECO:0000256" key="4">
    <source>
        <dbReference type="HAMAP-Rule" id="MF_01341"/>
    </source>
</evidence>
<evidence type="ECO:0000259" key="7">
    <source>
        <dbReference type="Pfam" id="PF00828"/>
    </source>
</evidence>
<evidence type="ECO:0000313" key="9">
    <source>
        <dbReference type="Proteomes" id="UP000218542"/>
    </source>
</evidence>
<keyword evidence="4" id="KW-0699">rRNA-binding</keyword>
<dbReference type="SUPFAM" id="SSF52080">
    <property type="entry name" value="Ribosomal proteins L15p and L18e"/>
    <property type="match status" value="1"/>
</dbReference>
<reference evidence="9" key="1">
    <citation type="journal article" date="2017" name="Environ. Microbiol. Rep.">
        <title>Genetic Diversity of Marine Anaerobic Ammonium-Oxidizing Bacteria as Revealed by Genomic and Proteomic Analyses of 'Candidatus Scalindua japonica'.</title>
        <authorList>
            <person name="Oshiki M."/>
            <person name="Mizuto K."/>
            <person name="Kimura Z."/>
            <person name="Kindaichi T."/>
            <person name="Satoh H."/>
            <person name="Okabe S."/>
        </authorList>
    </citation>
    <scope>NUCLEOTIDE SEQUENCE [LARGE SCALE GENOMIC DNA]</scope>
    <source>
        <strain evidence="9">husup-a2</strain>
    </source>
</reference>
<organism evidence="8 9">
    <name type="scientific">Candidatus Scalindua japonica</name>
    <dbReference type="NCBI Taxonomy" id="1284222"/>
    <lineage>
        <taxon>Bacteria</taxon>
        <taxon>Pseudomonadati</taxon>
        <taxon>Planctomycetota</taxon>
        <taxon>Candidatus Brocadiia</taxon>
        <taxon>Candidatus Brocadiales</taxon>
        <taxon>Candidatus Scalinduaceae</taxon>
        <taxon>Candidatus Scalindua</taxon>
    </lineage>
</organism>
<comment type="subunit">
    <text evidence="4">Part of the 50S ribosomal subunit.</text>
</comment>
<dbReference type="PROSITE" id="PS00475">
    <property type="entry name" value="RIBOSOMAL_L15"/>
    <property type="match status" value="1"/>
</dbReference>
<sequence length="147" mass="16178">MNLIDAKKTFQKAKKRKRVGRGPGSGHGKTSCKGFKGQKSRSGGNLRTIFEGGQMPLFRRIPKRGFNNPFKKKYIILNVKDFENFDSGTRVDLSKLKDCGMIKNIKYDLKVLGEGVLTKSLTVAAHKFSGAAINKIKEAGGEAETLS</sequence>
<evidence type="ECO:0000256" key="3">
    <source>
        <dbReference type="ARBA" id="ARBA00023274"/>
    </source>
</evidence>